<organism evidence="2 3">
    <name type="scientific">Thioalkalivibrio halophilus</name>
    <dbReference type="NCBI Taxonomy" id="252474"/>
    <lineage>
        <taxon>Bacteria</taxon>
        <taxon>Pseudomonadati</taxon>
        <taxon>Pseudomonadota</taxon>
        <taxon>Gammaproteobacteria</taxon>
        <taxon>Chromatiales</taxon>
        <taxon>Ectothiorhodospiraceae</taxon>
        <taxon>Thioalkalivibrio</taxon>
    </lineage>
</organism>
<sequence>MGAQTAFEQEVARLIVDSLNLEETAPEDIEPEAPLFREGLGLDSIDALELALAIGRAYGVQIRSDDEDNLRIFASLRALSEHIEANRTSS</sequence>
<accession>A0A1V2ZY62</accession>
<evidence type="ECO:0000313" key="2">
    <source>
        <dbReference type="EMBL" id="OOC09971.1"/>
    </source>
</evidence>
<dbReference type="NCBIfam" id="NF006617">
    <property type="entry name" value="PRK09184.1"/>
    <property type="match status" value="1"/>
</dbReference>
<dbReference type="EMBL" id="MUZR01000028">
    <property type="protein sequence ID" value="OOC09971.1"/>
    <property type="molecule type" value="Genomic_DNA"/>
</dbReference>
<name>A0A1V2ZY62_9GAMM</name>
<dbReference type="RefSeq" id="WP_018870250.1">
    <property type="nucleotide sequence ID" value="NZ_MUZR01000028.1"/>
</dbReference>
<gene>
    <name evidence="2" type="ORF">B1A74_08325</name>
</gene>
<dbReference type="AlphaFoldDB" id="A0A1V2ZY62"/>
<dbReference type="SUPFAM" id="SSF47336">
    <property type="entry name" value="ACP-like"/>
    <property type="match status" value="1"/>
</dbReference>
<evidence type="ECO:0000259" key="1">
    <source>
        <dbReference type="PROSITE" id="PS50075"/>
    </source>
</evidence>
<feature type="domain" description="Carrier" evidence="1">
    <location>
        <begin position="5"/>
        <end position="87"/>
    </location>
</feature>
<evidence type="ECO:0000313" key="3">
    <source>
        <dbReference type="Proteomes" id="UP000189177"/>
    </source>
</evidence>
<comment type="caution">
    <text evidence="2">The sequence shown here is derived from an EMBL/GenBank/DDBJ whole genome shotgun (WGS) entry which is preliminary data.</text>
</comment>
<keyword evidence="3" id="KW-1185">Reference proteome</keyword>
<dbReference type="InterPro" id="IPR009081">
    <property type="entry name" value="PP-bd_ACP"/>
</dbReference>
<dbReference type="OrthoDB" id="9803943at2"/>
<reference evidence="2 3" key="1">
    <citation type="submission" date="2017-02" db="EMBL/GenBank/DDBJ databases">
        <title>Genomic diversity within the haloalkaliphilic genus Thioalkalivibrio.</title>
        <authorList>
            <person name="Ahn A.-C."/>
            <person name="Meier-Kolthoff J."/>
            <person name="Overmars L."/>
            <person name="Richter M."/>
            <person name="Woyke T."/>
            <person name="Sorokin D.Y."/>
            <person name="Muyzer G."/>
        </authorList>
    </citation>
    <scope>NUCLEOTIDE SEQUENCE [LARGE SCALE GENOMIC DNA]</scope>
    <source>
        <strain evidence="2 3">HL17</strain>
    </source>
</reference>
<protein>
    <submittedName>
        <fullName evidence="2">Acyl carrier protein</fullName>
    </submittedName>
</protein>
<proteinExistence type="predicted"/>
<dbReference type="Gene3D" id="1.10.1200.10">
    <property type="entry name" value="ACP-like"/>
    <property type="match status" value="1"/>
</dbReference>
<dbReference type="Proteomes" id="UP000189177">
    <property type="component" value="Unassembled WGS sequence"/>
</dbReference>
<dbReference type="PROSITE" id="PS50075">
    <property type="entry name" value="CARRIER"/>
    <property type="match status" value="1"/>
</dbReference>
<dbReference type="InterPro" id="IPR036736">
    <property type="entry name" value="ACP-like_sf"/>
</dbReference>
<dbReference type="STRING" id="252474.B1A74_08325"/>
<dbReference type="Pfam" id="PF00550">
    <property type="entry name" value="PP-binding"/>
    <property type="match status" value="1"/>
</dbReference>